<keyword evidence="4" id="KW-0175">Coiled coil</keyword>
<dbReference type="SUPFAM" id="SSF50978">
    <property type="entry name" value="WD40 repeat-like"/>
    <property type="match status" value="1"/>
</dbReference>
<dbReference type="InterPro" id="IPR001680">
    <property type="entry name" value="WD40_rpt"/>
</dbReference>
<feature type="coiled-coil region" evidence="4">
    <location>
        <begin position="251"/>
        <end position="278"/>
    </location>
</feature>
<evidence type="ECO:0000313" key="6">
    <source>
        <dbReference type="Proteomes" id="UP000717585"/>
    </source>
</evidence>
<gene>
    <name evidence="5" type="ORF">J8273_3731</name>
</gene>
<keyword evidence="6" id="KW-1185">Reference proteome</keyword>
<organism evidence="5 6">
    <name type="scientific">Carpediemonas membranifera</name>
    <dbReference type="NCBI Taxonomy" id="201153"/>
    <lineage>
        <taxon>Eukaryota</taxon>
        <taxon>Metamonada</taxon>
        <taxon>Carpediemonas-like organisms</taxon>
        <taxon>Carpediemonas</taxon>
    </lineage>
</organism>
<feature type="repeat" description="WD" evidence="3">
    <location>
        <begin position="36"/>
        <end position="68"/>
    </location>
</feature>
<evidence type="ECO:0000256" key="1">
    <source>
        <dbReference type="ARBA" id="ARBA00022574"/>
    </source>
</evidence>
<dbReference type="OrthoDB" id="10263272at2759"/>
<name>A0A8J6AYT8_9EUKA</name>
<dbReference type="PANTHER" id="PTHR19848:SF8">
    <property type="entry name" value="F-BOX AND WD REPEAT DOMAIN CONTAINING 7"/>
    <property type="match status" value="1"/>
</dbReference>
<feature type="repeat" description="WD" evidence="3">
    <location>
        <begin position="1"/>
        <end position="35"/>
    </location>
</feature>
<dbReference type="EMBL" id="JAHDYR010000013">
    <property type="protein sequence ID" value="KAG9394755.1"/>
    <property type="molecule type" value="Genomic_DNA"/>
</dbReference>
<dbReference type="SMART" id="SM00320">
    <property type="entry name" value="WD40"/>
    <property type="match status" value="1"/>
</dbReference>
<evidence type="ECO:0000313" key="5">
    <source>
        <dbReference type="EMBL" id="KAG9394755.1"/>
    </source>
</evidence>
<dbReference type="InterPro" id="IPR036322">
    <property type="entry name" value="WD40_repeat_dom_sf"/>
</dbReference>
<dbReference type="AlphaFoldDB" id="A0A8J6AYT8"/>
<dbReference type="Gene3D" id="2.130.10.10">
    <property type="entry name" value="YVTN repeat-like/Quinoprotein amine dehydrogenase"/>
    <property type="match status" value="1"/>
</dbReference>
<keyword evidence="1 3" id="KW-0853">WD repeat</keyword>
<dbReference type="Proteomes" id="UP000717585">
    <property type="component" value="Unassembled WGS sequence"/>
</dbReference>
<sequence length="734" mass="78730">MRSIAFSPDGRTLVSGPLNKTIKQWYVATGALIRTISGHDGKMMGVAFSRDGTTIVSGSSDTTAKVWSALPRTTQFQATVNQLCSSPVAPDADIAIDPGDSEVLPCDIARIILHFLATGLPRSFTMTLARPAARVWLENKFAKTDSDDEGLAKLIKLYIACICDQNVADFCSGAVSNVFLVDATIDQLKQVVTHVTSNAVPSSFTVTTADPATTVTLTDGLFSADRHALEVDAILSDGNCRMLQTAMAEQESRAEQNMELLRAELSHARSEVADLKATLASFCASPQTGRFTEASRAADISAMLEGHPLLSAAIPTHDGVGPIPSPAGLISRLGHARRQPETRVAEYKAAIAQARAGVEALETTIAAVSADYQAASSIIDSAAAFEPESLPSLDEMARVLEVADNEVVGFPTLAPELQARYATLRAFLQPAVRETWQWTLVQKELGDDTSAEERTIRQLTGLAAEAEVRLAGFAEADAITVQLQTLGDNQHLKSSMTSLKETVEFYSRPRKNGAAILKDAADDLENANATLAKMVAVLARRTPQLVRLCPELEALTAPSASLFAELHEMGLAHLMDLPEMRADLSLSDFAVESTVSENRALCQIVARDGQIYFAKTFKLDSAHQRKLCDREAGILSRMAHSPAVPRLHFVLLDLSDPERKTGAIVKGAPRAPPARRLSQLARQPAQTAPTACSPRSTTCTARASATATSSPRTSCCARATPCSSTSRRPRTWTP</sequence>
<dbReference type="PROSITE" id="PS50294">
    <property type="entry name" value="WD_REPEATS_REGION"/>
    <property type="match status" value="2"/>
</dbReference>
<accession>A0A8J6AYT8</accession>
<protein>
    <submittedName>
        <fullName evidence="5">WD domain, G-beta repeat</fullName>
    </submittedName>
</protein>
<evidence type="ECO:0000256" key="4">
    <source>
        <dbReference type="SAM" id="Coils"/>
    </source>
</evidence>
<dbReference type="PROSITE" id="PS50082">
    <property type="entry name" value="WD_REPEATS_2"/>
    <property type="match status" value="2"/>
</dbReference>
<reference evidence="5" key="1">
    <citation type="submission" date="2021-05" db="EMBL/GenBank/DDBJ databases">
        <title>A free-living protist that lacks canonical eukaryotic 1 DNA replication and segregation systems.</title>
        <authorList>
            <person name="Salas-Leiva D.E."/>
            <person name="Tromer E.C."/>
            <person name="Curtis B.A."/>
            <person name="Jerlstrom-Hultqvist J."/>
            <person name="Kolisko M."/>
            <person name="Yi Z."/>
            <person name="Salas-Leiva J.S."/>
            <person name="Gallot-Lavallee L."/>
            <person name="Kops G.J.P.L."/>
            <person name="Archibald J.M."/>
            <person name="Simpson A.G.B."/>
            <person name="Roger A.J."/>
        </authorList>
    </citation>
    <scope>NUCLEOTIDE SEQUENCE</scope>
    <source>
        <strain evidence="5">BICM</strain>
    </source>
</reference>
<proteinExistence type="predicted"/>
<dbReference type="PANTHER" id="PTHR19848">
    <property type="entry name" value="WD40 REPEAT PROTEIN"/>
    <property type="match status" value="1"/>
</dbReference>
<evidence type="ECO:0000256" key="2">
    <source>
        <dbReference type="ARBA" id="ARBA00022737"/>
    </source>
</evidence>
<keyword evidence="2" id="KW-0677">Repeat</keyword>
<dbReference type="Pfam" id="PF00400">
    <property type="entry name" value="WD40"/>
    <property type="match status" value="2"/>
</dbReference>
<evidence type="ECO:0000256" key="3">
    <source>
        <dbReference type="PROSITE-ProRule" id="PRU00221"/>
    </source>
</evidence>
<dbReference type="InterPro" id="IPR015943">
    <property type="entry name" value="WD40/YVTN_repeat-like_dom_sf"/>
</dbReference>
<comment type="caution">
    <text evidence="5">The sequence shown here is derived from an EMBL/GenBank/DDBJ whole genome shotgun (WGS) entry which is preliminary data.</text>
</comment>